<comment type="caution">
    <text evidence="3">The sequence shown here is derived from an EMBL/GenBank/DDBJ whole genome shotgun (WGS) entry which is preliminary data.</text>
</comment>
<feature type="chain" id="PRO_5029576228" evidence="2">
    <location>
        <begin position="23"/>
        <end position="244"/>
    </location>
</feature>
<dbReference type="AlphaFoldDB" id="A0A7K1TF35"/>
<dbReference type="RefSeq" id="WP_157564939.1">
    <property type="nucleotide sequence ID" value="NZ_WQKZ01000002.1"/>
</dbReference>
<dbReference type="Proteomes" id="UP000441336">
    <property type="component" value="Unassembled WGS sequence"/>
</dbReference>
<keyword evidence="2" id="KW-0732">Signal</keyword>
<keyword evidence="4" id="KW-1185">Reference proteome</keyword>
<gene>
    <name evidence="3" type="ORF">GO988_10450</name>
</gene>
<name>A0A7K1TF35_9BACT</name>
<evidence type="ECO:0000256" key="1">
    <source>
        <dbReference type="SAM" id="Coils"/>
    </source>
</evidence>
<protein>
    <submittedName>
        <fullName evidence="3">Uncharacterized protein</fullName>
    </submittedName>
</protein>
<keyword evidence="1" id="KW-0175">Coiled coil</keyword>
<proteinExistence type="predicted"/>
<organism evidence="3 4">
    <name type="scientific">Hymenobacter ginkgonis</name>
    <dbReference type="NCBI Taxonomy" id="2682976"/>
    <lineage>
        <taxon>Bacteria</taxon>
        <taxon>Pseudomonadati</taxon>
        <taxon>Bacteroidota</taxon>
        <taxon>Cytophagia</taxon>
        <taxon>Cytophagales</taxon>
        <taxon>Hymenobacteraceae</taxon>
        <taxon>Hymenobacter</taxon>
    </lineage>
</organism>
<evidence type="ECO:0000313" key="4">
    <source>
        <dbReference type="Proteomes" id="UP000441336"/>
    </source>
</evidence>
<evidence type="ECO:0000313" key="3">
    <source>
        <dbReference type="EMBL" id="MVN76741.1"/>
    </source>
</evidence>
<feature type="coiled-coil region" evidence="1">
    <location>
        <begin position="153"/>
        <end position="187"/>
    </location>
</feature>
<accession>A0A7K1TF35</accession>
<evidence type="ECO:0000256" key="2">
    <source>
        <dbReference type="SAM" id="SignalP"/>
    </source>
</evidence>
<feature type="signal peptide" evidence="2">
    <location>
        <begin position="1"/>
        <end position="22"/>
    </location>
</feature>
<sequence>MIKICIALLASALALVATPAQAQLYEIQDGTITHDRREVFAVKVQVDGTVANTRSFLQDFMKDTYNVRLKSGALASLGVGKKDELSAQQVSGIGVSSRAVDLYAALSAPSDSTTEVALFGAFGDKTFFEPGRTVPEIKGLRNILAKYSTAARVNAYRQQVADAENSVDAVEKQKTKLERSTQSAQSNTASNLKRIDELLRQNQANVLQIRQDSVQLISNAQLREAARLNLERRRDRLNSVAPKK</sequence>
<dbReference type="EMBL" id="WQKZ01000002">
    <property type="protein sequence ID" value="MVN76741.1"/>
    <property type="molecule type" value="Genomic_DNA"/>
</dbReference>
<reference evidence="3 4" key="1">
    <citation type="submission" date="2019-12" db="EMBL/GenBank/DDBJ databases">
        <title>Hymenobacter sp. HMF4947 Genome sequencing and assembly.</title>
        <authorList>
            <person name="Kang H."/>
            <person name="Cha I."/>
            <person name="Kim H."/>
            <person name="Joh K."/>
        </authorList>
    </citation>
    <scope>NUCLEOTIDE SEQUENCE [LARGE SCALE GENOMIC DNA]</scope>
    <source>
        <strain evidence="3 4">HMF4947</strain>
    </source>
</reference>